<dbReference type="InterPro" id="IPR036754">
    <property type="entry name" value="YbaK/aa-tRNA-synt-asso_dom_sf"/>
</dbReference>
<proteinExistence type="predicted"/>
<dbReference type="EMBL" id="CP058351">
    <property type="protein sequence ID" value="QLF71775.1"/>
    <property type="molecule type" value="Genomic_DNA"/>
</dbReference>
<dbReference type="SUPFAM" id="SSF55826">
    <property type="entry name" value="YbaK/ProRS associated domain"/>
    <property type="match status" value="1"/>
</dbReference>
<dbReference type="CDD" id="cd04333">
    <property type="entry name" value="ProX_deacylase"/>
    <property type="match status" value="1"/>
</dbReference>
<organism evidence="2 3">
    <name type="scientific">Peteryoungia desertarenae</name>
    <dbReference type="NCBI Taxonomy" id="1813451"/>
    <lineage>
        <taxon>Bacteria</taxon>
        <taxon>Pseudomonadati</taxon>
        <taxon>Pseudomonadota</taxon>
        <taxon>Alphaproteobacteria</taxon>
        <taxon>Hyphomicrobiales</taxon>
        <taxon>Rhizobiaceae</taxon>
        <taxon>Peteryoungia</taxon>
    </lineage>
</organism>
<sequence length="155" mass="16352">MSKSVRRVEAAAEAHGLVIAVKRMGETTRTAEDAARACGCTVDRIVKSLVFRGARSGDLHLLLVSGAERVDVAKAEVAVGEPLERAEADEVRARTGFAIGGVSPLGHLQPPVIWMDARLLDHETVWAAAGAPDAVFEVAPLTLATAINARTATLY</sequence>
<keyword evidence="3" id="KW-1185">Reference proteome</keyword>
<evidence type="ECO:0000259" key="1">
    <source>
        <dbReference type="Pfam" id="PF04073"/>
    </source>
</evidence>
<evidence type="ECO:0000313" key="3">
    <source>
        <dbReference type="Proteomes" id="UP000308530"/>
    </source>
</evidence>
<name>A0ABX6QUA6_9HYPH</name>
<reference evidence="2 3" key="1">
    <citation type="submission" date="2020-06" db="EMBL/GenBank/DDBJ databases">
        <title>Genome sequence of Rhizobium sp strain ADMK78.</title>
        <authorList>
            <person name="Rahi P."/>
        </authorList>
    </citation>
    <scope>NUCLEOTIDE SEQUENCE [LARGE SCALE GENOMIC DNA]</scope>
    <source>
        <strain evidence="2 3">ADMK78</strain>
        <plasmid evidence="2 3">pPRADMK78_01</plasmid>
    </source>
</reference>
<dbReference type="PANTHER" id="PTHR30411:SF1">
    <property type="entry name" value="CYTOPLASMIC PROTEIN"/>
    <property type="match status" value="1"/>
</dbReference>
<dbReference type="Proteomes" id="UP000308530">
    <property type="component" value="Plasmid pPRADMK78_01"/>
</dbReference>
<evidence type="ECO:0000313" key="2">
    <source>
        <dbReference type="EMBL" id="QLF71775.1"/>
    </source>
</evidence>
<keyword evidence="2" id="KW-0614">Plasmid</keyword>
<geneLocation type="plasmid" evidence="2 3">
    <name>pPRADMK78_01</name>
</geneLocation>
<gene>
    <name evidence="2" type="ORF">FE840_019340</name>
</gene>
<dbReference type="InterPro" id="IPR007214">
    <property type="entry name" value="YbaK/aa-tRNA-synth-assoc-dom"/>
</dbReference>
<dbReference type="Pfam" id="PF04073">
    <property type="entry name" value="tRNA_edit"/>
    <property type="match status" value="1"/>
</dbReference>
<accession>A0ABX6QUA6</accession>
<dbReference type="RefSeq" id="WP_138289774.1">
    <property type="nucleotide sequence ID" value="NZ_CP058351.1"/>
</dbReference>
<dbReference type="PANTHER" id="PTHR30411">
    <property type="entry name" value="CYTOPLASMIC PROTEIN"/>
    <property type="match status" value="1"/>
</dbReference>
<dbReference type="Gene3D" id="3.90.960.10">
    <property type="entry name" value="YbaK/aminoacyl-tRNA synthetase-associated domain"/>
    <property type="match status" value="1"/>
</dbReference>
<feature type="domain" description="YbaK/aminoacyl-tRNA synthetase-associated" evidence="1">
    <location>
        <begin position="26"/>
        <end position="143"/>
    </location>
</feature>
<protein>
    <submittedName>
        <fullName evidence="2">YbaK/EbsC family protein</fullName>
    </submittedName>
</protein>